<proteinExistence type="predicted"/>
<evidence type="ECO:0000259" key="2">
    <source>
        <dbReference type="Pfam" id="PF11795"/>
    </source>
</evidence>
<dbReference type="Pfam" id="PF11795">
    <property type="entry name" value="DUF3322"/>
    <property type="match status" value="1"/>
</dbReference>
<dbReference type="InterPro" id="IPR024537">
    <property type="entry name" value="DUF3322"/>
</dbReference>
<protein>
    <submittedName>
        <fullName evidence="3">Uncharacterized protein</fullName>
    </submittedName>
</protein>
<dbReference type="Pfam" id="PF09983">
    <property type="entry name" value="JetD_C"/>
    <property type="match status" value="1"/>
</dbReference>
<sequence>MISLPELRAKAQRQYVGVLRAQLAGENPFPLPIRASKALDRTLGGPHIYEQQAELLAQSKNRTGHGYTLGTKPNRRTGQSEVSRIEFETQADFLGFIGQQTEFDRFVANAARTAAALPELLPLLHQSPRLLLDHAADWPDLLLVCAYFKTNPQPNADVRGLPVAVPTKFIEQHQTALRPLLDWLIPDFIRPEETDFFRRFHLLLEEPSIRLRFLDAAHRLHPAVSQLSLWASEFRQLNLTVRRAYIIENLTSFLAFPLVDDAVAIGGAASP</sequence>
<evidence type="ECO:0000259" key="1">
    <source>
        <dbReference type="Pfam" id="PF09983"/>
    </source>
</evidence>
<dbReference type="EMBL" id="BAABDI010000012">
    <property type="protein sequence ID" value="GAA3975124.1"/>
    <property type="molecule type" value="Genomic_DNA"/>
</dbReference>
<gene>
    <name evidence="3" type="ORF">GCM10022407_20900</name>
</gene>
<comment type="caution">
    <text evidence="3">The sequence shown here is derived from an EMBL/GenBank/DDBJ whole genome shotgun (WGS) entry which is preliminary data.</text>
</comment>
<reference evidence="4" key="1">
    <citation type="journal article" date="2019" name="Int. J. Syst. Evol. Microbiol.">
        <title>The Global Catalogue of Microorganisms (GCM) 10K type strain sequencing project: providing services to taxonomists for standard genome sequencing and annotation.</title>
        <authorList>
            <consortium name="The Broad Institute Genomics Platform"/>
            <consortium name="The Broad Institute Genome Sequencing Center for Infectious Disease"/>
            <person name="Wu L."/>
            <person name="Ma J."/>
        </authorList>
    </citation>
    <scope>NUCLEOTIDE SEQUENCE [LARGE SCALE GENOMIC DNA]</scope>
    <source>
        <strain evidence="4">JCM 17217</strain>
    </source>
</reference>
<organism evidence="3 4">
    <name type="scientific">Hymenobacter antarcticus</name>
    <dbReference type="NCBI Taxonomy" id="486270"/>
    <lineage>
        <taxon>Bacteria</taxon>
        <taxon>Pseudomonadati</taxon>
        <taxon>Bacteroidota</taxon>
        <taxon>Cytophagia</taxon>
        <taxon>Cytophagales</taxon>
        <taxon>Hymenobacteraceae</taxon>
        <taxon>Hymenobacter</taxon>
    </lineage>
</organism>
<evidence type="ECO:0000313" key="4">
    <source>
        <dbReference type="Proteomes" id="UP001501556"/>
    </source>
</evidence>
<name>A0ABP7Q4V0_9BACT</name>
<evidence type="ECO:0000313" key="3">
    <source>
        <dbReference type="EMBL" id="GAA3975124.1"/>
    </source>
</evidence>
<feature type="domain" description="Wadjet protein JetD C-terminal" evidence="1">
    <location>
        <begin position="204"/>
        <end position="267"/>
    </location>
</feature>
<accession>A0ABP7Q4V0</accession>
<feature type="domain" description="DUF3322" evidence="2">
    <location>
        <begin position="6"/>
        <end position="182"/>
    </location>
</feature>
<keyword evidence="4" id="KW-1185">Reference proteome</keyword>
<dbReference type="InterPro" id="IPR024534">
    <property type="entry name" value="JetD_C"/>
</dbReference>
<dbReference type="Proteomes" id="UP001501556">
    <property type="component" value="Unassembled WGS sequence"/>
</dbReference>